<dbReference type="EMBL" id="KC117378">
    <property type="protein sequence ID" value="AGC34554.1"/>
    <property type="molecule type" value="Genomic_DNA"/>
</dbReference>
<dbReference type="KEGG" id="vg:16151492"/>
<organism evidence="1 2">
    <name type="scientific">Haloarcula sinaiiensis tailed virus 1</name>
    <dbReference type="NCBI Taxonomy" id="1262530"/>
    <lineage>
        <taxon>Viruses</taxon>
        <taxon>Duplodnaviria</taxon>
        <taxon>Heunggongvirae</taxon>
        <taxon>Uroviricota</taxon>
        <taxon>Caudoviricetes</taxon>
        <taxon>Kirjokansivirales</taxon>
        <taxon>Shortaselviridae</taxon>
        <taxon>Lonfivirus</taxon>
        <taxon>Lonfivirus codicilli</taxon>
        <taxon>Lonfivirus HSTV1</taxon>
    </lineage>
</organism>
<proteinExistence type="predicted"/>
<reference evidence="1 2" key="1">
    <citation type="journal article" date="2013" name="Proc. Natl. Acad. Sci. U.S.A.">
        <title>Structure of the archaeal head-tailed virus HSTV-1 completes the HK97 fold story.</title>
        <authorList>
            <person name="Pietila M.K."/>
            <person name="Laurinmaki P."/>
            <person name="Russell D.A."/>
            <person name="Ko C.C."/>
            <person name="Jacobs-Sera D."/>
            <person name="Hendrix R.W."/>
            <person name="Bamford D.H."/>
            <person name="Butcher S.J."/>
        </authorList>
    </citation>
    <scope>NUCLEOTIDE SEQUENCE [LARGE SCALE GENOMIC DNA]</scope>
</reference>
<evidence type="ECO:0000313" key="1">
    <source>
        <dbReference type="EMBL" id="AGC34554.1"/>
    </source>
</evidence>
<accession>R9QT63</accession>
<dbReference type="RefSeq" id="YP_008083059.1">
    <property type="nucleotide sequence ID" value="NC_021471.1"/>
</dbReference>
<dbReference type="Proteomes" id="UP000014319">
    <property type="component" value="Genome"/>
</dbReference>
<sequence>MTGEIPHRVCRKCDRGAVATLYASDGTTEGPRCHTHLLENL</sequence>
<dbReference type="GeneID" id="16151492"/>
<gene>
    <name evidence="1" type="primary">9</name>
    <name evidence="1" type="ORF">HSTV1_9</name>
</gene>
<evidence type="ECO:0000313" key="2">
    <source>
        <dbReference type="Proteomes" id="UP000014319"/>
    </source>
</evidence>
<protein>
    <submittedName>
        <fullName evidence="1">Uncharacterized protein</fullName>
    </submittedName>
</protein>
<name>R9QT63_9CAUD</name>
<keyword evidence="2" id="KW-1185">Reference proteome</keyword>